<organism evidence="1 2">
    <name type="scientific">Pangasius djambal</name>
    <dbReference type="NCBI Taxonomy" id="1691987"/>
    <lineage>
        <taxon>Eukaryota</taxon>
        <taxon>Metazoa</taxon>
        <taxon>Chordata</taxon>
        <taxon>Craniata</taxon>
        <taxon>Vertebrata</taxon>
        <taxon>Euteleostomi</taxon>
        <taxon>Actinopterygii</taxon>
        <taxon>Neopterygii</taxon>
        <taxon>Teleostei</taxon>
        <taxon>Ostariophysi</taxon>
        <taxon>Siluriformes</taxon>
        <taxon>Pangasiidae</taxon>
        <taxon>Pangasius</taxon>
    </lineage>
</organism>
<dbReference type="EMBL" id="CM040998">
    <property type="protein sequence ID" value="MCJ8746608.1"/>
    <property type="molecule type" value="Genomic_DNA"/>
</dbReference>
<comment type="caution">
    <text evidence="1">The sequence shown here is derived from an EMBL/GenBank/DDBJ whole genome shotgun (WGS) entry which is preliminary data.</text>
</comment>
<protein>
    <submittedName>
        <fullName evidence="1">Uncharacterized protein</fullName>
    </submittedName>
</protein>
<evidence type="ECO:0000313" key="2">
    <source>
        <dbReference type="Proteomes" id="UP000830395"/>
    </source>
</evidence>
<name>A0ACC5ZEM4_9TELE</name>
<keyword evidence="2" id="KW-1185">Reference proteome</keyword>
<proteinExistence type="predicted"/>
<dbReference type="Proteomes" id="UP000830395">
    <property type="component" value="Chromosome 24"/>
</dbReference>
<evidence type="ECO:0000313" key="1">
    <source>
        <dbReference type="EMBL" id="MCJ8746608.1"/>
    </source>
</evidence>
<sequence length="138" mass="15440">MHSSDRCSPEDSSRFGSSGNLSQASSQFSSEPEERSDPENQTRPPVTTRPRLSSEDVEKGERETRTSTQKKKEENVLPAQSESSFKIDSPPIAPSRLRWLKAINKVRVHLHQSLYLSSLSSVRLSRFPLTLDLALLCG</sequence>
<reference evidence="1" key="1">
    <citation type="submission" date="2020-02" db="EMBL/GenBank/DDBJ databases">
        <title>Genome sequencing of the panga catfish, Pangasius djambal.</title>
        <authorList>
            <person name="Wen M."/>
            <person name="Zahm M."/>
            <person name="Roques C."/>
            <person name="Cabau C."/>
            <person name="Klopp C."/>
            <person name="Donnadieu C."/>
            <person name="Jouanno E."/>
            <person name="Avarre J.-C."/>
            <person name="Campet M."/>
            <person name="Ha T."/>
            <person name="Dugue R."/>
            <person name="Lampietro C."/>
            <person name="Louis A."/>
            <person name="Herpin A."/>
            <person name="Echchiki A."/>
            <person name="Berthelot C."/>
            <person name="Parey E."/>
            <person name="Roest-Crollius H."/>
            <person name="Braasch I."/>
            <person name="Postlethwait J.H."/>
            <person name="Bobe J."/>
            <person name="Montfort J."/>
            <person name="Bouchez O."/>
            <person name="Begum T."/>
            <person name="Schartl M."/>
            <person name="Gustiano R."/>
            <person name="Guiguen Y."/>
        </authorList>
    </citation>
    <scope>NUCLEOTIDE SEQUENCE</scope>
    <source>
        <strain evidence="1">Pdj_M5554</strain>
    </source>
</reference>
<gene>
    <name evidence="1" type="ORF">PDJAM_G00143570</name>
</gene>
<accession>A0ACC5ZEM4</accession>